<keyword evidence="3" id="KW-1185">Reference proteome</keyword>
<evidence type="ECO:0000259" key="1">
    <source>
        <dbReference type="Pfam" id="PF10756"/>
    </source>
</evidence>
<proteinExistence type="predicted"/>
<dbReference type="AlphaFoldDB" id="A0A120F8X4"/>
<protein>
    <submittedName>
        <fullName evidence="2">PH domain-containing protein</fullName>
    </submittedName>
</protein>
<sequence>MSRADTLRFRHHQAVLVAAVIATIGALPLAAARAYLLPVLLVPLVVAAWAWRSGTDADRRELRLRALVGSRRVPWEQVVELTADPRGRAVVRLADGQQLLLPAVRGVDLPRLVSITGQALPDPR</sequence>
<organism evidence="2 3">
    <name type="scientific">Micromonospora rifamycinica</name>
    <dbReference type="NCBI Taxonomy" id="291594"/>
    <lineage>
        <taxon>Bacteria</taxon>
        <taxon>Bacillati</taxon>
        <taxon>Actinomycetota</taxon>
        <taxon>Actinomycetes</taxon>
        <taxon>Micromonosporales</taxon>
        <taxon>Micromonosporaceae</taxon>
        <taxon>Micromonospora</taxon>
    </lineage>
</organism>
<feature type="domain" description="Low molecular weight protein antigen 6 PH" evidence="1">
    <location>
        <begin position="52"/>
        <end position="122"/>
    </location>
</feature>
<evidence type="ECO:0000313" key="3">
    <source>
        <dbReference type="Proteomes" id="UP000198226"/>
    </source>
</evidence>
<gene>
    <name evidence="2" type="ORF">GA0070623_2401</name>
</gene>
<dbReference type="Pfam" id="PF10756">
    <property type="entry name" value="bPH_6"/>
    <property type="match status" value="1"/>
</dbReference>
<dbReference type="OrthoDB" id="3405416at2"/>
<reference evidence="3" key="1">
    <citation type="submission" date="2016-06" db="EMBL/GenBank/DDBJ databases">
        <authorList>
            <person name="Varghese N."/>
            <person name="Submissions Spin"/>
        </authorList>
    </citation>
    <scope>NUCLEOTIDE SEQUENCE [LARGE SCALE GENOMIC DNA]</scope>
    <source>
        <strain evidence="3">DSM 44983</strain>
    </source>
</reference>
<name>A0A120F8X4_9ACTN</name>
<accession>A0A120F8X4</accession>
<evidence type="ECO:0000313" key="2">
    <source>
        <dbReference type="EMBL" id="SCG56143.1"/>
    </source>
</evidence>
<dbReference type="EMBL" id="LT607752">
    <property type="protein sequence ID" value="SCG56143.1"/>
    <property type="molecule type" value="Genomic_DNA"/>
</dbReference>
<dbReference type="RefSeq" id="WP_067307070.1">
    <property type="nucleotide sequence ID" value="NZ_LRMV01000048.1"/>
</dbReference>
<dbReference type="Proteomes" id="UP000198226">
    <property type="component" value="Chromosome I"/>
</dbReference>
<dbReference type="InterPro" id="IPR019692">
    <property type="entry name" value="CFP-6_PH"/>
</dbReference>